<dbReference type="Proteomes" id="UP000036681">
    <property type="component" value="Unplaced"/>
</dbReference>
<keyword evidence="2 5" id="KW-0812">Transmembrane</keyword>
<evidence type="ECO:0000313" key="7">
    <source>
        <dbReference type="WBParaSite" id="ALUE_0000215501-mRNA-1"/>
    </source>
</evidence>
<evidence type="ECO:0000256" key="1">
    <source>
        <dbReference type="ARBA" id="ARBA00004141"/>
    </source>
</evidence>
<dbReference type="AlphaFoldDB" id="A0A0M3HKW0"/>
<dbReference type="GO" id="GO:0016020">
    <property type="term" value="C:membrane"/>
    <property type="evidence" value="ECO:0007669"/>
    <property type="project" value="UniProtKB-SubCell"/>
</dbReference>
<evidence type="ECO:0000256" key="4">
    <source>
        <dbReference type="ARBA" id="ARBA00023136"/>
    </source>
</evidence>
<evidence type="ECO:0000256" key="5">
    <source>
        <dbReference type="SAM" id="Phobius"/>
    </source>
</evidence>
<dbReference type="InterPro" id="IPR050382">
    <property type="entry name" value="MFS_Na/Anion_cotransporter"/>
</dbReference>
<organism evidence="6 7">
    <name type="scientific">Ascaris lumbricoides</name>
    <name type="common">Giant roundworm</name>
    <dbReference type="NCBI Taxonomy" id="6252"/>
    <lineage>
        <taxon>Eukaryota</taxon>
        <taxon>Metazoa</taxon>
        <taxon>Ecdysozoa</taxon>
        <taxon>Nematoda</taxon>
        <taxon>Chromadorea</taxon>
        <taxon>Rhabditida</taxon>
        <taxon>Spirurina</taxon>
        <taxon>Ascaridomorpha</taxon>
        <taxon>Ascaridoidea</taxon>
        <taxon>Ascarididae</taxon>
        <taxon>Ascaris</taxon>
    </lineage>
</organism>
<proteinExistence type="predicted"/>
<reference evidence="7" key="1">
    <citation type="submission" date="2017-02" db="UniProtKB">
        <authorList>
            <consortium name="WormBaseParasite"/>
        </authorList>
    </citation>
    <scope>IDENTIFICATION</scope>
</reference>
<dbReference type="GO" id="GO:0015867">
    <property type="term" value="P:ATP transport"/>
    <property type="evidence" value="ECO:0007669"/>
    <property type="project" value="TreeGrafter"/>
</dbReference>
<evidence type="ECO:0000313" key="6">
    <source>
        <dbReference type="Proteomes" id="UP000036681"/>
    </source>
</evidence>
<feature type="transmembrane region" description="Helical" evidence="5">
    <location>
        <begin position="54"/>
        <end position="78"/>
    </location>
</feature>
<protein>
    <submittedName>
        <fullName evidence="7">MFS domain-containing protein</fullName>
    </submittedName>
</protein>
<keyword evidence="4 5" id="KW-0472">Membrane</keyword>
<dbReference type="WBParaSite" id="ALUE_0000215501-mRNA-1">
    <property type="protein sequence ID" value="ALUE_0000215501-mRNA-1"/>
    <property type="gene ID" value="ALUE_0000215501"/>
</dbReference>
<dbReference type="InterPro" id="IPR036259">
    <property type="entry name" value="MFS_trans_sf"/>
</dbReference>
<accession>A0A0M3HKW0</accession>
<keyword evidence="6" id="KW-1185">Reference proteome</keyword>
<evidence type="ECO:0000256" key="3">
    <source>
        <dbReference type="ARBA" id="ARBA00022989"/>
    </source>
</evidence>
<dbReference type="PANTHER" id="PTHR11662">
    <property type="entry name" value="SOLUTE CARRIER FAMILY 17"/>
    <property type="match status" value="1"/>
</dbReference>
<sequence length="127" mass="13972">MAARGLHHGGVSVNPCDFAPQHTGAGVFNSFSSVTGFIGVYAAGYILHETESNWSYVFVFTSAQCILGAVVYSLMGTANRIISHFISELSDVFFQRKDLCFSFLGGCFIISFTLRIFSFVAFFKVRL</sequence>
<name>A0A0M3HKW0_ASCLU</name>
<dbReference type="PANTHER" id="PTHR11662:SF279">
    <property type="entry name" value="VOLTAGE-GATED PURINE NUCLEOTIDE UNIPORTER SLC17A9"/>
    <property type="match status" value="1"/>
</dbReference>
<keyword evidence="3 5" id="KW-1133">Transmembrane helix</keyword>
<dbReference type="SUPFAM" id="SSF103473">
    <property type="entry name" value="MFS general substrate transporter"/>
    <property type="match status" value="1"/>
</dbReference>
<evidence type="ECO:0000256" key="2">
    <source>
        <dbReference type="ARBA" id="ARBA00022692"/>
    </source>
</evidence>
<comment type="subcellular location">
    <subcellularLocation>
        <location evidence="1">Membrane</location>
        <topology evidence="1">Multi-pass membrane protein</topology>
    </subcellularLocation>
</comment>
<feature type="transmembrane region" description="Helical" evidence="5">
    <location>
        <begin position="99"/>
        <end position="123"/>
    </location>
</feature>
<feature type="transmembrane region" description="Helical" evidence="5">
    <location>
        <begin position="27"/>
        <end position="48"/>
    </location>
</feature>